<proteinExistence type="predicted"/>
<dbReference type="InParanoid" id="G4ZHG4"/>
<sequence>MAVAGVRTVNGVDLWYDAATRVCTTFSHCSAWANSERVNWRVVPGAVSIWFYSDDDCKGKIVFASPIGQASGTSVLTSSSAGVAIRSLMAVGTSMDPLRGVVSECYFNLNDYHERSDVINGSTSANFSGTGSQSGDISANWHEPLPHN</sequence>
<dbReference type="Proteomes" id="UP000002640">
    <property type="component" value="Unassembled WGS sequence"/>
</dbReference>
<name>G4ZHG4_PHYSP</name>
<feature type="region of interest" description="Disordered" evidence="1">
    <location>
        <begin position="123"/>
        <end position="148"/>
    </location>
</feature>
<keyword evidence="3" id="KW-1185">Reference proteome</keyword>
<reference evidence="2 3" key="1">
    <citation type="journal article" date="2006" name="Science">
        <title>Phytophthora genome sequences uncover evolutionary origins and mechanisms of pathogenesis.</title>
        <authorList>
            <person name="Tyler B.M."/>
            <person name="Tripathy S."/>
            <person name="Zhang X."/>
            <person name="Dehal P."/>
            <person name="Jiang R.H."/>
            <person name="Aerts A."/>
            <person name="Arredondo F.D."/>
            <person name="Baxter L."/>
            <person name="Bensasson D."/>
            <person name="Beynon J.L."/>
            <person name="Chapman J."/>
            <person name="Damasceno C.M."/>
            <person name="Dorrance A.E."/>
            <person name="Dou D."/>
            <person name="Dickerman A.W."/>
            <person name="Dubchak I.L."/>
            <person name="Garbelotto M."/>
            <person name="Gijzen M."/>
            <person name="Gordon S.G."/>
            <person name="Govers F."/>
            <person name="Grunwald N.J."/>
            <person name="Huang W."/>
            <person name="Ivors K.L."/>
            <person name="Jones R.W."/>
            <person name="Kamoun S."/>
            <person name="Krampis K."/>
            <person name="Lamour K.H."/>
            <person name="Lee M.K."/>
            <person name="McDonald W.H."/>
            <person name="Medina M."/>
            <person name="Meijer H.J."/>
            <person name="Nordberg E.K."/>
            <person name="Maclean D.J."/>
            <person name="Ospina-Giraldo M.D."/>
            <person name="Morris P.F."/>
            <person name="Phuntumart V."/>
            <person name="Putnam N.H."/>
            <person name="Rash S."/>
            <person name="Rose J.K."/>
            <person name="Sakihama Y."/>
            <person name="Salamov A.A."/>
            <person name="Savidor A."/>
            <person name="Scheuring C.F."/>
            <person name="Smith B.M."/>
            <person name="Sobral B.W."/>
            <person name="Terry A."/>
            <person name="Torto-Alalibo T.A."/>
            <person name="Win J."/>
            <person name="Xu Z."/>
            <person name="Zhang H."/>
            <person name="Grigoriev I.V."/>
            <person name="Rokhsar D.S."/>
            <person name="Boore J.L."/>
        </authorList>
    </citation>
    <scope>NUCLEOTIDE SEQUENCE [LARGE SCALE GENOMIC DNA]</scope>
    <source>
        <strain evidence="2 3">P6497</strain>
    </source>
</reference>
<evidence type="ECO:0000256" key="1">
    <source>
        <dbReference type="SAM" id="MobiDB-lite"/>
    </source>
</evidence>
<dbReference type="EMBL" id="JH159154">
    <property type="protein sequence ID" value="EGZ17634.1"/>
    <property type="molecule type" value="Genomic_DNA"/>
</dbReference>
<gene>
    <name evidence="2" type="ORF">PHYSODRAFT_262495</name>
</gene>
<dbReference type="AlphaFoldDB" id="G4ZHG4"/>
<protein>
    <submittedName>
        <fullName evidence="2">Uncharacterized protein</fullName>
    </submittedName>
</protein>
<dbReference type="RefSeq" id="XP_009526692.1">
    <property type="nucleotide sequence ID" value="XM_009528397.1"/>
</dbReference>
<evidence type="ECO:0000313" key="3">
    <source>
        <dbReference type="Proteomes" id="UP000002640"/>
    </source>
</evidence>
<dbReference type="GeneID" id="20639388"/>
<accession>G4ZHG4</accession>
<organism evidence="2 3">
    <name type="scientific">Phytophthora sojae (strain P6497)</name>
    <name type="common">Soybean stem and root rot agent</name>
    <name type="synonym">Phytophthora megasperma f. sp. glycines</name>
    <dbReference type="NCBI Taxonomy" id="1094619"/>
    <lineage>
        <taxon>Eukaryota</taxon>
        <taxon>Sar</taxon>
        <taxon>Stramenopiles</taxon>
        <taxon>Oomycota</taxon>
        <taxon>Peronosporomycetes</taxon>
        <taxon>Peronosporales</taxon>
        <taxon>Peronosporaceae</taxon>
        <taxon>Phytophthora</taxon>
    </lineage>
</organism>
<evidence type="ECO:0000313" key="2">
    <source>
        <dbReference type="EMBL" id="EGZ17634.1"/>
    </source>
</evidence>
<feature type="compositionally biased region" description="Polar residues" evidence="1">
    <location>
        <begin position="123"/>
        <end position="137"/>
    </location>
</feature>
<dbReference type="KEGG" id="psoj:PHYSODRAFT_262495"/>